<accession>A0A2M6W1V4</accession>
<sequence length="127" mass="13916">MGVQKKIQANAALHEAATKAVTESPFVGKTASEEVLSLLKEIKEQNHVISRRITWMVVGNYVRLVVVILPLLVGIILAYVYLPAVFQEMLGEYQSLLGGGTQGAFSITDVLHQISPEQIEEASKLLK</sequence>
<keyword evidence="1" id="KW-1133">Transmembrane helix</keyword>
<gene>
    <name evidence="2" type="ORF">COU33_01220</name>
</gene>
<evidence type="ECO:0000313" key="2">
    <source>
        <dbReference type="EMBL" id="PIT86787.1"/>
    </source>
</evidence>
<evidence type="ECO:0000313" key="3">
    <source>
        <dbReference type="Proteomes" id="UP000229362"/>
    </source>
</evidence>
<organism evidence="2 3">
    <name type="scientific">Candidatus Magasanikbacteria bacterium CG10_big_fil_rev_8_21_14_0_10_43_6</name>
    <dbReference type="NCBI Taxonomy" id="1974650"/>
    <lineage>
        <taxon>Bacteria</taxon>
        <taxon>Candidatus Magasanikiibacteriota</taxon>
    </lineage>
</organism>
<comment type="caution">
    <text evidence="2">The sequence shown here is derived from an EMBL/GenBank/DDBJ whole genome shotgun (WGS) entry which is preliminary data.</text>
</comment>
<reference evidence="3" key="1">
    <citation type="submission" date="2017-09" db="EMBL/GenBank/DDBJ databases">
        <title>Depth-based differentiation of microbial function through sediment-hosted aquifers and enrichment of novel symbionts in the deep terrestrial subsurface.</title>
        <authorList>
            <person name="Probst A.J."/>
            <person name="Ladd B."/>
            <person name="Jarett J.K."/>
            <person name="Geller-Mcgrath D.E."/>
            <person name="Sieber C.M.K."/>
            <person name="Emerson J.B."/>
            <person name="Anantharaman K."/>
            <person name="Thomas B.C."/>
            <person name="Malmstrom R."/>
            <person name="Stieglmeier M."/>
            <person name="Klingl A."/>
            <person name="Woyke T."/>
            <person name="Ryan C.M."/>
            <person name="Banfield J.F."/>
        </authorList>
    </citation>
    <scope>NUCLEOTIDE SEQUENCE [LARGE SCALE GENOMIC DNA]</scope>
</reference>
<dbReference type="EMBL" id="PFBZ01000055">
    <property type="protein sequence ID" value="PIT86787.1"/>
    <property type="molecule type" value="Genomic_DNA"/>
</dbReference>
<proteinExistence type="predicted"/>
<evidence type="ECO:0000256" key="1">
    <source>
        <dbReference type="SAM" id="Phobius"/>
    </source>
</evidence>
<name>A0A2M6W1V4_9BACT</name>
<protein>
    <submittedName>
        <fullName evidence="2">Uncharacterized protein</fullName>
    </submittedName>
</protein>
<feature type="transmembrane region" description="Helical" evidence="1">
    <location>
        <begin position="61"/>
        <end position="82"/>
    </location>
</feature>
<keyword evidence="1" id="KW-0472">Membrane</keyword>
<keyword evidence="1" id="KW-0812">Transmembrane</keyword>
<dbReference type="AlphaFoldDB" id="A0A2M6W1V4"/>
<dbReference type="Proteomes" id="UP000229362">
    <property type="component" value="Unassembled WGS sequence"/>
</dbReference>